<proteinExistence type="predicted"/>
<organism evidence="2 3">
    <name type="scientific">Dacryopinax primogenitus (strain DJM 731)</name>
    <name type="common">Brown rot fungus</name>
    <dbReference type="NCBI Taxonomy" id="1858805"/>
    <lineage>
        <taxon>Eukaryota</taxon>
        <taxon>Fungi</taxon>
        <taxon>Dikarya</taxon>
        <taxon>Basidiomycota</taxon>
        <taxon>Agaricomycotina</taxon>
        <taxon>Dacrymycetes</taxon>
        <taxon>Dacrymycetales</taxon>
        <taxon>Dacrymycetaceae</taxon>
        <taxon>Dacryopinax</taxon>
    </lineage>
</organism>
<dbReference type="RefSeq" id="XP_040624170.1">
    <property type="nucleotide sequence ID" value="XM_040775539.1"/>
</dbReference>
<keyword evidence="3" id="KW-1185">Reference proteome</keyword>
<dbReference type="AlphaFoldDB" id="M5G0E5"/>
<evidence type="ECO:0000313" key="3">
    <source>
        <dbReference type="Proteomes" id="UP000030653"/>
    </source>
</evidence>
<evidence type="ECO:0008006" key="4">
    <source>
        <dbReference type="Google" id="ProtNLM"/>
    </source>
</evidence>
<name>M5G0E5_DACPD</name>
<dbReference type="GeneID" id="63690601"/>
<feature type="region of interest" description="Disordered" evidence="1">
    <location>
        <begin position="1"/>
        <end position="46"/>
    </location>
</feature>
<accession>M5G0E5</accession>
<dbReference type="OrthoDB" id="8300214at2759"/>
<dbReference type="HOGENOM" id="CLU_081613_0_0_1"/>
<reference evidence="2 3" key="1">
    <citation type="journal article" date="2012" name="Science">
        <title>The Paleozoic origin of enzymatic lignin decomposition reconstructed from 31 fungal genomes.</title>
        <authorList>
            <person name="Floudas D."/>
            <person name="Binder M."/>
            <person name="Riley R."/>
            <person name="Barry K."/>
            <person name="Blanchette R.A."/>
            <person name="Henrissat B."/>
            <person name="Martinez A.T."/>
            <person name="Otillar R."/>
            <person name="Spatafora J.W."/>
            <person name="Yadav J.S."/>
            <person name="Aerts A."/>
            <person name="Benoit I."/>
            <person name="Boyd A."/>
            <person name="Carlson A."/>
            <person name="Copeland A."/>
            <person name="Coutinho P.M."/>
            <person name="de Vries R.P."/>
            <person name="Ferreira P."/>
            <person name="Findley K."/>
            <person name="Foster B."/>
            <person name="Gaskell J."/>
            <person name="Glotzer D."/>
            <person name="Gorecki P."/>
            <person name="Heitman J."/>
            <person name="Hesse C."/>
            <person name="Hori C."/>
            <person name="Igarashi K."/>
            <person name="Jurgens J.A."/>
            <person name="Kallen N."/>
            <person name="Kersten P."/>
            <person name="Kohler A."/>
            <person name="Kuees U."/>
            <person name="Kumar T.K.A."/>
            <person name="Kuo A."/>
            <person name="LaButti K."/>
            <person name="Larrondo L.F."/>
            <person name="Lindquist E."/>
            <person name="Ling A."/>
            <person name="Lombard V."/>
            <person name="Lucas S."/>
            <person name="Lundell T."/>
            <person name="Martin R."/>
            <person name="McLaughlin D.J."/>
            <person name="Morgenstern I."/>
            <person name="Morin E."/>
            <person name="Murat C."/>
            <person name="Nagy L.G."/>
            <person name="Nolan M."/>
            <person name="Ohm R.A."/>
            <person name="Patyshakuliyeva A."/>
            <person name="Rokas A."/>
            <person name="Ruiz-Duenas F.J."/>
            <person name="Sabat G."/>
            <person name="Salamov A."/>
            <person name="Samejima M."/>
            <person name="Schmutz J."/>
            <person name="Slot J.C."/>
            <person name="St John F."/>
            <person name="Stenlid J."/>
            <person name="Sun H."/>
            <person name="Sun S."/>
            <person name="Syed K."/>
            <person name="Tsang A."/>
            <person name="Wiebenga A."/>
            <person name="Young D."/>
            <person name="Pisabarro A."/>
            <person name="Eastwood D.C."/>
            <person name="Martin F."/>
            <person name="Cullen D."/>
            <person name="Grigoriev I.V."/>
            <person name="Hibbett D.S."/>
        </authorList>
    </citation>
    <scope>NUCLEOTIDE SEQUENCE [LARGE SCALE GENOMIC DNA]</scope>
    <source>
        <strain evidence="2 3">DJM-731 SS1</strain>
    </source>
</reference>
<sequence length="278" mass="30839">MFSRTTQPPEYTALALHAEDEPLTKDVDRDSDLPAQSGSDDFPPVQPQSQLLPKLVLYASLALALLSTVNVLLLPTTLHQYLSYPFSEQELKDLPFPDQRLGLDRAAAAIPPPQVYYRAWPDRIVRVSRKLKNAVYGDGVQVYVTVEDSTIMRFPVPEQGNACAVSWIPPPTYSGRNNDLTTKGDISEVEVWSVLPSPSSTNPYPGEGEIEYENISYSTLPRGELLGVLDLTQGPNSTTQEFACPRDGEALVVEFMCQRVACHVSFMQIEMEPKFGMS</sequence>
<feature type="compositionally biased region" description="Basic and acidic residues" evidence="1">
    <location>
        <begin position="17"/>
        <end position="32"/>
    </location>
</feature>
<gene>
    <name evidence="2" type="ORF">DACRYDRAFT_59108</name>
</gene>
<evidence type="ECO:0000313" key="2">
    <source>
        <dbReference type="EMBL" id="EJT97272.1"/>
    </source>
</evidence>
<dbReference type="EMBL" id="JH795877">
    <property type="protein sequence ID" value="EJT97272.1"/>
    <property type="molecule type" value="Genomic_DNA"/>
</dbReference>
<evidence type="ECO:0000256" key="1">
    <source>
        <dbReference type="SAM" id="MobiDB-lite"/>
    </source>
</evidence>
<protein>
    <recommendedName>
        <fullName evidence="4">Ubiquitin 3 binding protein But2 C-terminal domain-containing protein</fullName>
    </recommendedName>
</protein>
<dbReference type="OMA" id="VVEMRCQ"/>
<dbReference type="Proteomes" id="UP000030653">
    <property type="component" value="Unassembled WGS sequence"/>
</dbReference>